<reference evidence="1 2" key="1">
    <citation type="journal article" date="2010" name="Stand. Genomic Sci.">
        <title>Complete genome sequence of Desulfohalobium retbaense type strain (HR(100)).</title>
        <authorList>
            <person name="Spring S."/>
            <person name="Nolan M."/>
            <person name="Lapidus A."/>
            <person name="Glavina Del Rio T."/>
            <person name="Copeland A."/>
            <person name="Tice H."/>
            <person name="Cheng J.F."/>
            <person name="Lucas S."/>
            <person name="Land M."/>
            <person name="Chen F."/>
            <person name="Bruce D."/>
            <person name="Goodwin L."/>
            <person name="Pitluck S."/>
            <person name="Ivanova N."/>
            <person name="Mavromatis K."/>
            <person name="Mikhailova N."/>
            <person name="Pati A."/>
            <person name="Chen A."/>
            <person name="Palaniappan K."/>
            <person name="Hauser L."/>
            <person name="Chang Y.J."/>
            <person name="Jeffries C.D."/>
            <person name="Munk C."/>
            <person name="Kiss H."/>
            <person name="Chain P."/>
            <person name="Han C."/>
            <person name="Brettin T."/>
            <person name="Detter J.C."/>
            <person name="Schuler E."/>
            <person name="Goker M."/>
            <person name="Rohde M."/>
            <person name="Bristow J."/>
            <person name="Eisen J.A."/>
            <person name="Markowitz V."/>
            <person name="Hugenholtz P."/>
            <person name="Kyrpides N.C."/>
            <person name="Klenk H.P."/>
        </authorList>
    </citation>
    <scope>NUCLEOTIDE SEQUENCE [LARGE SCALE GENOMIC DNA]</scope>
    <source>
        <strain evidence="1 2">DSM 5692</strain>
        <plasmid evidence="2">Plasmid pDRET01</plasmid>
    </source>
</reference>
<dbReference type="RefSeq" id="WP_012813899.1">
    <property type="nucleotide sequence ID" value="NC_013224.1"/>
</dbReference>
<sequence length="153" mass="18160">MSEFTKDEILLRACKILVQNFANQVEERREVVHTRIFSYFLHPEINYVHYGQSSSVTSHTKNHTEHAVPCSVLINECFRLIKENKLTYDQISHLLKKHWKIVTITKKESRKLDYYLGYKSTMPTNWSFEYGDTFKRFNIANIKLISEVSKLKL</sequence>
<gene>
    <name evidence="1" type="ORF">Dret_2530</name>
</gene>
<accession>C8X5W1</accession>
<evidence type="ECO:0000313" key="2">
    <source>
        <dbReference type="Proteomes" id="UP000001052"/>
    </source>
</evidence>
<dbReference type="HOGENOM" id="CLU_120329_0_0_7"/>
<dbReference type="AlphaFoldDB" id="C8X5W1"/>
<geneLocation type="plasmid" evidence="1 2">
    <name>pDRET01</name>
</geneLocation>
<protein>
    <submittedName>
        <fullName evidence="1">Uncharacterized protein</fullName>
    </submittedName>
</protein>
<keyword evidence="1" id="KW-0614">Plasmid</keyword>
<dbReference type="OrthoDB" id="8955285at2"/>
<organism evidence="1 2">
    <name type="scientific">Desulfohalobium retbaense (strain ATCC 49708 / DSM 5692 / JCM 16813 / HR100)</name>
    <dbReference type="NCBI Taxonomy" id="485915"/>
    <lineage>
        <taxon>Bacteria</taxon>
        <taxon>Pseudomonadati</taxon>
        <taxon>Thermodesulfobacteriota</taxon>
        <taxon>Desulfovibrionia</taxon>
        <taxon>Desulfovibrionales</taxon>
        <taxon>Desulfohalobiaceae</taxon>
        <taxon>Desulfohalobium</taxon>
    </lineage>
</organism>
<keyword evidence="2" id="KW-1185">Reference proteome</keyword>
<evidence type="ECO:0000313" key="1">
    <source>
        <dbReference type="EMBL" id="ACV69808.1"/>
    </source>
</evidence>
<name>C8X5W1_DESRD</name>
<dbReference type="Proteomes" id="UP000001052">
    <property type="component" value="Plasmid pDRET01"/>
</dbReference>
<dbReference type="EMBL" id="CP001735">
    <property type="protein sequence ID" value="ACV69808.1"/>
    <property type="molecule type" value="Genomic_DNA"/>
</dbReference>
<proteinExistence type="predicted"/>
<dbReference type="KEGG" id="drt:Dret_2530"/>
<dbReference type="eggNOG" id="ENOG502ZP6K">
    <property type="taxonomic scope" value="Bacteria"/>
</dbReference>